<keyword evidence="10" id="KW-0142">cGMP-binding</keyword>
<dbReference type="GeneID" id="113034310"/>
<keyword evidence="13" id="KW-0175">Coiled coil</keyword>
<dbReference type="InterPro" id="IPR000719">
    <property type="entry name" value="Prot_kinase_dom"/>
</dbReference>
<dbReference type="InterPro" id="IPR018488">
    <property type="entry name" value="cNMP-bd_CS"/>
</dbReference>
<keyword evidence="7 10" id="KW-0067">ATP-binding</keyword>
<dbReference type="PRINTS" id="PR00104">
    <property type="entry name" value="CGMPKINASE"/>
</dbReference>
<evidence type="ECO:0000313" key="18">
    <source>
        <dbReference type="Ensembl" id="ENSACLP00000070563.1"/>
    </source>
</evidence>
<feature type="domain" description="Cyclic nucleotide-binding" evidence="16">
    <location>
        <begin position="116"/>
        <end position="231"/>
    </location>
</feature>
<dbReference type="InterPro" id="IPR002374">
    <property type="entry name" value="cGMP_dep_kinase"/>
</dbReference>
<dbReference type="InterPro" id="IPR014710">
    <property type="entry name" value="RmlC-like_jellyroll"/>
</dbReference>
<evidence type="ECO:0000256" key="4">
    <source>
        <dbReference type="ARBA" id="ARBA00022679"/>
    </source>
</evidence>
<keyword evidence="19" id="KW-1185">Reference proteome</keyword>
<dbReference type="Gene3D" id="3.30.200.20">
    <property type="entry name" value="Phosphorylase Kinase, domain 1"/>
    <property type="match status" value="1"/>
</dbReference>
<dbReference type="PROSITE" id="PS50042">
    <property type="entry name" value="CNMP_BINDING_3"/>
    <property type="match status" value="2"/>
</dbReference>
<evidence type="ECO:0000256" key="5">
    <source>
        <dbReference type="ARBA" id="ARBA00022741"/>
    </source>
</evidence>
<feature type="domain" description="Cyclic nucleotide-binding" evidence="16">
    <location>
        <begin position="234"/>
        <end position="338"/>
    </location>
</feature>
<reference evidence="19" key="2">
    <citation type="submission" date="2023-03" db="EMBL/GenBank/DDBJ databases">
        <authorList>
            <consortium name="Wellcome Sanger Institute Data Sharing"/>
        </authorList>
    </citation>
    <scope>NUCLEOTIDE SEQUENCE [LARGE SCALE GENOMIC DNA]</scope>
</reference>
<dbReference type="CDD" id="cd05572">
    <property type="entry name" value="STKc_cGK"/>
    <property type="match status" value="1"/>
</dbReference>
<dbReference type="FunFam" id="1.20.5.170:FF:000046">
    <property type="entry name" value="cGMP-dependent protein kinase 1"/>
    <property type="match status" value="1"/>
</dbReference>
<keyword evidence="6 10" id="KW-0418">Kinase</keyword>
<evidence type="ECO:0000256" key="13">
    <source>
        <dbReference type="SAM" id="Coils"/>
    </source>
</evidence>
<dbReference type="PANTHER" id="PTHR24353:SF68">
    <property type="match status" value="1"/>
</dbReference>
<dbReference type="InterPro" id="IPR000595">
    <property type="entry name" value="cNMP-bd_dom"/>
</dbReference>
<keyword evidence="3 10" id="KW-0723">Serine/threonine-protein kinase</keyword>
<name>A0AAX7UKS8_ASTCA</name>
<feature type="domain" description="AGC-kinase C-terminal" evidence="17">
    <location>
        <begin position="634"/>
        <end position="706"/>
    </location>
</feature>
<dbReference type="PROSITE" id="PS51285">
    <property type="entry name" value="AGC_KINASE_CTER"/>
    <property type="match status" value="1"/>
</dbReference>
<dbReference type="RefSeq" id="XP_026044546.1">
    <property type="nucleotide sequence ID" value="XM_026188761.1"/>
</dbReference>
<dbReference type="Gene3D" id="2.60.120.10">
    <property type="entry name" value="Jelly Rolls"/>
    <property type="match status" value="2"/>
</dbReference>
<dbReference type="InterPro" id="IPR035014">
    <property type="entry name" value="STKc_cGK"/>
</dbReference>
<evidence type="ECO:0000259" key="15">
    <source>
        <dbReference type="PROSITE" id="PS50011"/>
    </source>
</evidence>
<dbReference type="SUPFAM" id="SSF56112">
    <property type="entry name" value="Protein kinase-like (PK-like)"/>
    <property type="match status" value="1"/>
</dbReference>
<dbReference type="SUPFAM" id="SSF51206">
    <property type="entry name" value="cAMP-binding domain-like"/>
    <property type="match status" value="2"/>
</dbReference>
<evidence type="ECO:0000259" key="16">
    <source>
        <dbReference type="PROSITE" id="PS50042"/>
    </source>
</evidence>
<evidence type="ECO:0000256" key="2">
    <source>
        <dbReference type="ARBA" id="ARBA00012428"/>
    </source>
</evidence>
<organism evidence="18 19">
    <name type="scientific">Astatotilapia calliptera</name>
    <name type="common">Eastern happy</name>
    <name type="synonym">Chromis callipterus</name>
    <dbReference type="NCBI Taxonomy" id="8154"/>
    <lineage>
        <taxon>Eukaryota</taxon>
        <taxon>Metazoa</taxon>
        <taxon>Chordata</taxon>
        <taxon>Craniata</taxon>
        <taxon>Vertebrata</taxon>
        <taxon>Euteleostomi</taxon>
        <taxon>Actinopterygii</taxon>
        <taxon>Neopterygii</taxon>
        <taxon>Teleostei</taxon>
        <taxon>Neoteleostei</taxon>
        <taxon>Acanthomorphata</taxon>
        <taxon>Ovalentaria</taxon>
        <taxon>Cichlomorphae</taxon>
        <taxon>Cichliformes</taxon>
        <taxon>Cichlidae</taxon>
        <taxon>African cichlids</taxon>
        <taxon>Pseudocrenilabrinae</taxon>
        <taxon>Haplochromini</taxon>
        <taxon>Astatotilapia</taxon>
    </lineage>
</organism>
<dbReference type="Pfam" id="PF00069">
    <property type="entry name" value="Pkinase"/>
    <property type="match status" value="1"/>
</dbReference>
<dbReference type="GO" id="GO:0005524">
    <property type="term" value="F:ATP binding"/>
    <property type="evidence" value="ECO:0007669"/>
    <property type="project" value="UniProtKB-KW"/>
</dbReference>
<protein>
    <recommendedName>
        <fullName evidence="2 10">cGMP-dependent protein kinase</fullName>
        <ecNumber evidence="2 10">2.7.11.12</ecNumber>
    </recommendedName>
</protein>
<dbReference type="EC" id="2.7.11.12" evidence="2 10"/>
<dbReference type="Gene3D" id="1.20.5.170">
    <property type="match status" value="1"/>
</dbReference>
<feature type="active site" description="Proton acceptor" evidence="11">
    <location>
        <position position="498"/>
    </location>
</feature>
<feature type="transmembrane region" description="Helical" evidence="14">
    <location>
        <begin position="659"/>
        <end position="678"/>
    </location>
</feature>
<evidence type="ECO:0000256" key="9">
    <source>
        <dbReference type="ARBA" id="ARBA00047462"/>
    </source>
</evidence>
<dbReference type="PROSITE" id="PS50011">
    <property type="entry name" value="PROTEIN_KINASE_DOM"/>
    <property type="match status" value="1"/>
</dbReference>
<evidence type="ECO:0000256" key="11">
    <source>
        <dbReference type="PIRSR" id="PIRSR000559-1"/>
    </source>
</evidence>
<dbReference type="GeneTree" id="ENSGT00940000154704"/>
<evidence type="ECO:0000256" key="14">
    <source>
        <dbReference type="SAM" id="Phobius"/>
    </source>
</evidence>
<feature type="binding site" evidence="12">
    <location>
        <begin position="380"/>
        <end position="388"/>
    </location>
    <ligand>
        <name>ATP</name>
        <dbReference type="ChEBI" id="CHEBI:30616"/>
    </ligand>
</feature>
<keyword evidence="10" id="KW-0140">cGMP</keyword>
<evidence type="ECO:0000256" key="7">
    <source>
        <dbReference type="ARBA" id="ARBA00022840"/>
    </source>
</evidence>
<dbReference type="GO" id="GO:0004692">
    <property type="term" value="F:cGMP-dependent protein kinase activity"/>
    <property type="evidence" value="ECO:0007669"/>
    <property type="project" value="UniProtKB-EC"/>
</dbReference>
<keyword evidence="14" id="KW-0472">Membrane</keyword>
<evidence type="ECO:0000256" key="1">
    <source>
        <dbReference type="ARBA" id="ARBA00006352"/>
    </source>
</evidence>
<dbReference type="CDD" id="cd12086">
    <property type="entry name" value="DD_cGKI-beta"/>
    <property type="match status" value="1"/>
</dbReference>
<comment type="catalytic activity">
    <reaction evidence="8 10">
        <text>L-threonyl-[protein] + ATP = O-phospho-L-threonyl-[protein] + ADP + H(+)</text>
        <dbReference type="Rhea" id="RHEA:46608"/>
        <dbReference type="Rhea" id="RHEA-COMP:11060"/>
        <dbReference type="Rhea" id="RHEA-COMP:11605"/>
        <dbReference type="ChEBI" id="CHEBI:15378"/>
        <dbReference type="ChEBI" id="CHEBI:30013"/>
        <dbReference type="ChEBI" id="CHEBI:30616"/>
        <dbReference type="ChEBI" id="CHEBI:61977"/>
        <dbReference type="ChEBI" id="CHEBI:456216"/>
        <dbReference type="EC" id="2.7.11.12"/>
    </reaction>
</comment>
<accession>A0AAX7UKS8</accession>
<dbReference type="InterPro" id="IPR011009">
    <property type="entry name" value="Kinase-like_dom_sf"/>
</dbReference>
<keyword evidence="4 10" id="KW-0808">Transferase</keyword>
<comment type="catalytic activity">
    <reaction evidence="9">
        <text>L-seryl-[protein] + ATP = O-phospho-L-seryl-[protein] + ADP + H(+)</text>
        <dbReference type="Rhea" id="RHEA:17989"/>
        <dbReference type="Rhea" id="RHEA-COMP:9863"/>
        <dbReference type="Rhea" id="RHEA-COMP:11604"/>
        <dbReference type="ChEBI" id="CHEBI:15378"/>
        <dbReference type="ChEBI" id="CHEBI:29999"/>
        <dbReference type="ChEBI" id="CHEBI:30616"/>
        <dbReference type="ChEBI" id="CHEBI:83421"/>
        <dbReference type="ChEBI" id="CHEBI:456216"/>
        <dbReference type="EC" id="2.7.11.12"/>
    </reaction>
</comment>
<evidence type="ECO:0000256" key="6">
    <source>
        <dbReference type="ARBA" id="ARBA00022777"/>
    </source>
</evidence>
<sequence length="706" mass="80022">MGTLRDLQFALQLKIEELRQRDTLIDELELELDTKDELIRRLQEELDRYRTTVSLPGSSAVSASQTDDNKRPRRQTVICEPLTLDPVTLALVSQRSCDKSHESQRLIRASFLRNDLLKHLDEGEIRAIIACMHSTTINQGCYVIQEGTAGAQAYVLEEGRLEMMKDGLKLLTVEPEDMFGELALLYNCTHTYSVSARTDSRLWVVDRKSYQTIIMQSGLKRLSHSVELLSSIPFLQSLPADVLMKMSDLMEETHYADGEYVIRQGATGDTFYIISKGQVKVTEKGQEQEEQVVLSKLSERQWFGEKALWGEDIRTVSVIAAGGVTCLVIDRDTFKGIIEGLTPDCSQEEQQNNEPEVYSDADPTLLSTSTLSDFQIICPLGVGEFGHVDLVQLKSKTKCPFAMRVLKKKLIVSSGQREHIQRESHILMETCCSFIVRLHNTFKDAERLYVLTEACLGGDLSNLLKDKGYLDEWSTRFYTACVVKALSFLHCQGVIYRDLKPEHVLLDEHGYAKLVGSRCLKKVEVGKKTWTFCGTLGYMAPEIISSKGHNMCADLWSLGVFVFELLSGRLPFSHSDPLKILTATIRGIDQVDFPKTISRSASSLIKKLCRSNPSERLGSQRNGARDIQKHKWFEGFNWDGLCERTLTAPVIPKVRQIQYWLLVFTAFHVSHFFYFCLFQVKHFLGSGSFGLYTEDSVEPCTDWDDF</sequence>
<dbReference type="PIRSF" id="PIRSF000559">
    <property type="entry name" value="cGMP-dep_kinase"/>
    <property type="match status" value="1"/>
</dbReference>
<dbReference type="AlphaFoldDB" id="A0AAX7UKS8"/>
<dbReference type="PANTHER" id="PTHR24353">
    <property type="entry name" value="CYCLIC NUCLEOTIDE-DEPENDENT PROTEIN KINASE"/>
    <property type="match status" value="1"/>
</dbReference>
<keyword evidence="14" id="KW-1133">Transmembrane helix</keyword>
<evidence type="ECO:0000259" key="17">
    <source>
        <dbReference type="PROSITE" id="PS51285"/>
    </source>
</evidence>
<reference evidence="18 19" key="1">
    <citation type="submission" date="2018-05" db="EMBL/GenBank/DDBJ databases">
        <authorList>
            <person name="Datahose"/>
        </authorList>
    </citation>
    <scope>NUCLEOTIDE SEQUENCE</scope>
</reference>
<evidence type="ECO:0000256" key="8">
    <source>
        <dbReference type="ARBA" id="ARBA00047298"/>
    </source>
</evidence>
<feature type="domain" description="Protein kinase" evidence="15">
    <location>
        <begin position="374"/>
        <end position="633"/>
    </location>
</feature>
<keyword evidence="14" id="KW-0812">Transmembrane</keyword>
<dbReference type="Proteomes" id="UP000265100">
    <property type="component" value="Chromosome 12"/>
</dbReference>
<keyword evidence="5 10" id="KW-0547">Nucleotide-binding</keyword>
<dbReference type="Pfam" id="PF00027">
    <property type="entry name" value="cNMP_binding"/>
    <property type="match status" value="2"/>
</dbReference>
<dbReference type="Ensembl" id="ENSACLT00000090804.1">
    <property type="protein sequence ID" value="ENSACLP00000070563.1"/>
    <property type="gene ID" value="ENSACLG00000008246.2"/>
</dbReference>
<evidence type="ECO:0000256" key="10">
    <source>
        <dbReference type="PIRNR" id="PIRNR000559"/>
    </source>
</evidence>
<reference evidence="18" key="4">
    <citation type="submission" date="2025-09" db="UniProtKB">
        <authorList>
            <consortium name="Ensembl"/>
        </authorList>
    </citation>
    <scope>IDENTIFICATION</scope>
</reference>
<evidence type="ECO:0000313" key="19">
    <source>
        <dbReference type="Proteomes" id="UP000265100"/>
    </source>
</evidence>
<reference evidence="18" key="3">
    <citation type="submission" date="2025-08" db="UniProtKB">
        <authorList>
            <consortium name="Ensembl"/>
        </authorList>
    </citation>
    <scope>IDENTIFICATION</scope>
</reference>
<dbReference type="CDD" id="cd00038">
    <property type="entry name" value="CAP_ED"/>
    <property type="match status" value="2"/>
</dbReference>
<comment type="similarity">
    <text evidence="1 10">Belongs to the protein kinase superfamily. AGC Ser/Thr protein kinase family. cGMP subfamily.</text>
</comment>
<feature type="coiled-coil region" evidence="13">
    <location>
        <begin position="25"/>
        <end position="52"/>
    </location>
</feature>
<dbReference type="SMART" id="SM00100">
    <property type="entry name" value="cNMP"/>
    <property type="match status" value="2"/>
</dbReference>
<proteinExistence type="inferred from homology"/>
<dbReference type="Gene3D" id="1.10.510.10">
    <property type="entry name" value="Transferase(Phosphotransferase) domain 1"/>
    <property type="match status" value="1"/>
</dbReference>
<dbReference type="PROSITE" id="PS00888">
    <property type="entry name" value="CNMP_BINDING_1"/>
    <property type="match status" value="1"/>
</dbReference>
<evidence type="ECO:0000256" key="3">
    <source>
        <dbReference type="ARBA" id="ARBA00022527"/>
    </source>
</evidence>
<evidence type="ECO:0000256" key="12">
    <source>
        <dbReference type="PIRSR" id="PIRSR000559-2"/>
    </source>
</evidence>
<dbReference type="CTD" id="100535807"/>
<dbReference type="InterPro" id="IPR018490">
    <property type="entry name" value="cNMP-bd_dom_sf"/>
</dbReference>
<dbReference type="InterPro" id="IPR000961">
    <property type="entry name" value="AGC-kinase_C"/>
</dbReference>
<dbReference type="GO" id="GO:0030553">
    <property type="term" value="F:cGMP binding"/>
    <property type="evidence" value="ECO:0007669"/>
    <property type="project" value="UniProtKB-KW"/>
</dbReference>